<evidence type="ECO:0000259" key="12">
    <source>
        <dbReference type="Pfam" id="PF00205"/>
    </source>
</evidence>
<comment type="catalytic activity">
    <reaction evidence="7">
        <text>a 2-hydroxy-3-methyl fatty acyl-CoA = a 2-methyl-branched fatty aldehyde + formyl-CoA</text>
        <dbReference type="Rhea" id="RHEA:25375"/>
        <dbReference type="ChEBI" id="CHEBI:49188"/>
        <dbReference type="ChEBI" id="CHEBI:57376"/>
        <dbReference type="ChEBI" id="CHEBI:58783"/>
        <dbReference type="EC" id="4.1.2.63"/>
    </reaction>
    <physiologicalReaction direction="left-to-right" evidence="7">
        <dbReference type="Rhea" id="RHEA:25376"/>
    </physiologicalReaction>
</comment>
<dbReference type="Pfam" id="PF02775">
    <property type="entry name" value="TPP_enzyme_C"/>
    <property type="match status" value="1"/>
</dbReference>
<dbReference type="GO" id="GO:0030976">
    <property type="term" value="F:thiamine pyrophosphate binding"/>
    <property type="evidence" value="ECO:0007669"/>
    <property type="project" value="InterPro"/>
</dbReference>
<dbReference type="OrthoDB" id="16262at2759"/>
<comment type="catalytic activity">
    <reaction evidence="10">
        <text>2-hydroxyoctadecanoyl-CoA = heptadecanal + formyl-CoA</text>
        <dbReference type="Rhea" id="RHEA:55196"/>
        <dbReference type="ChEBI" id="CHEBI:57376"/>
        <dbReference type="ChEBI" id="CHEBI:74116"/>
        <dbReference type="ChEBI" id="CHEBI:138631"/>
    </reaction>
    <physiologicalReaction direction="left-to-right" evidence="10">
        <dbReference type="Rhea" id="RHEA:55197"/>
    </physiologicalReaction>
</comment>
<keyword evidence="4" id="KW-0460">Magnesium</keyword>
<reference evidence="15" key="1">
    <citation type="submission" date="2022-01" db="EMBL/GenBank/DDBJ databases">
        <authorList>
            <person name="King R."/>
        </authorList>
    </citation>
    <scope>NUCLEOTIDE SEQUENCE</scope>
</reference>
<evidence type="ECO:0000256" key="10">
    <source>
        <dbReference type="ARBA" id="ARBA00048738"/>
    </source>
</evidence>
<dbReference type="SUPFAM" id="SSF52518">
    <property type="entry name" value="Thiamin diphosphate-binding fold (THDP-binding)"/>
    <property type="match status" value="2"/>
</dbReference>
<evidence type="ECO:0000259" key="14">
    <source>
        <dbReference type="Pfam" id="PF02776"/>
    </source>
</evidence>
<evidence type="ECO:0000256" key="2">
    <source>
        <dbReference type="ARBA" id="ARBA00007812"/>
    </source>
</evidence>
<protein>
    <recommendedName>
        <fullName evidence="9">2-hydroxyacyl-CoA lyase</fullName>
        <ecNumber evidence="9">4.1.2.63</ecNumber>
    </recommendedName>
</protein>
<dbReference type="Gene3D" id="3.40.50.970">
    <property type="match status" value="2"/>
</dbReference>
<dbReference type="PANTHER" id="PTHR43710:SF2">
    <property type="entry name" value="2-HYDROXYACYL-COA LYASE 1"/>
    <property type="match status" value="1"/>
</dbReference>
<feature type="domain" description="Thiamine pyrophosphate enzyme N-terminal TPP-binding" evidence="14">
    <location>
        <begin position="85"/>
        <end position="199"/>
    </location>
</feature>
<evidence type="ECO:0000256" key="6">
    <source>
        <dbReference type="ARBA" id="ARBA00023239"/>
    </source>
</evidence>
<evidence type="ECO:0000256" key="1">
    <source>
        <dbReference type="ARBA" id="ARBA00001964"/>
    </source>
</evidence>
<dbReference type="InterPro" id="IPR012001">
    <property type="entry name" value="Thiamin_PyroP_enz_TPP-bd_dom"/>
</dbReference>
<keyword evidence="16" id="KW-1185">Reference proteome</keyword>
<comment type="cofactor">
    <cofactor evidence="1">
        <name>thiamine diphosphate</name>
        <dbReference type="ChEBI" id="CHEBI:58937"/>
    </cofactor>
</comment>
<evidence type="ECO:0000256" key="5">
    <source>
        <dbReference type="ARBA" id="ARBA00023052"/>
    </source>
</evidence>
<dbReference type="InterPro" id="IPR012000">
    <property type="entry name" value="Thiamin_PyroP_enz_cen_dom"/>
</dbReference>
<gene>
    <name evidence="15" type="ORF">NEZAVI_LOCUS13756</name>
</gene>
<feature type="domain" description="Thiamine pyrophosphate enzyme TPP-binding" evidence="13">
    <location>
        <begin position="466"/>
        <end position="625"/>
    </location>
</feature>
<evidence type="ECO:0000256" key="7">
    <source>
        <dbReference type="ARBA" id="ARBA00044451"/>
    </source>
</evidence>
<dbReference type="GO" id="GO:0005777">
    <property type="term" value="C:peroxisome"/>
    <property type="evidence" value="ECO:0007669"/>
    <property type="project" value="TreeGrafter"/>
</dbReference>
<dbReference type="AlphaFoldDB" id="A0A9P0HPS9"/>
<dbReference type="GO" id="GO:0106359">
    <property type="term" value="F:2-hydroxyacyl-CoA lyase activity"/>
    <property type="evidence" value="ECO:0007669"/>
    <property type="project" value="UniProtKB-EC"/>
</dbReference>
<evidence type="ECO:0000256" key="3">
    <source>
        <dbReference type="ARBA" id="ARBA00022723"/>
    </source>
</evidence>
<dbReference type="GO" id="GO:0001561">
    <property type="term" value="P:fatty acid alpha-oxidation"/>
    <property type="evidence" value="ECO:0007669"/>
    <property type="project" value="TreeGrafter"/>
</dbReference>
<dbReference type="EC" id="4.1.2.63" evidence="9"/>
<evidence type="ECO:0000313" key="15">
    <source>
        <dbReference type="EMBL" id="CAH1405577.1"/>
    </source>
</evidence>
<dbReference type="Pfam" id="PF02776">
    <property type="entry name" value="TPP_enzyme_N"/>
    <property type="match status" value="1"/>
</dbReference>
<keyword evidence="5 11" id="KW-0786">Thiamine pyrophosphate</keyword>
<proteinExistence type="inferred from homology"/>
<dbReference type="CDD" id="cd07035">
    <property type="entry name" value="TPP_PYR_POX_like"/>
    <property type="match status" value="1"/>
</dbReference>
<evidence type="ECO:0000259" key="13">
    <source>
        <dbReference type="Pfam" id="PF02775"/>
    </source>
</evidence>
<feature type="domain" description="Thiamine pyrophosphate enzyme central" evidence="12">
    <location>
        <begin position="273"/>
        <end position="402"/>
    </location>
</feature>
<accession>A0A9P0HPS9</accession>
<dbReference type="PANTHER" id="PTHR43710">
    <property type="entry name" value="2-HYDROXYACYL-COA LYASE"/>
    <property type="match status" value="1"/>
</dbReference>
<evidence type="ECO:0000256" key="9">
    <source>
        <dbReference type="ARBA" id="ARBA00044518"/>
    </source>
</evidence>
<comment type="similarity">
    <text evidence="2 11">Belongs to the TPP enzyme family.</text>
</comment>
<dbReference type="InterPro" id="IPR029061">
    <property type="entry name" value="THDP-binding"/>
</dbReference>
<dbReference type="SUPFAM" id="SSF52467">
    <property type="entry name" value="DHS-like NAD/FAD-binding domain"/>
    <property type="match status" value="1"/>
</dbReference>
<keyword evidence="6" id="KW-0456">Lyase</keyword>
<dbReference type="FunFam" id="3.40.50.1220:FF:000006">
    <property type="entry name" value="2-hydroxyacyl-CoA lyase 1"/>
    <property type="match status" value="1"/>
</dbReference>
<dbReference type="CDD" id="cd02004">
    <property type="entry name" value="TPP_BZL_OCoD_HPCL"/>
    <property type="match status" value="1"/>
</dbReference>
<sequence length="646" mass="71190">MLSSRSNRCLQFVRCYHQFKVQNNLPSVCKHRIFSFRERDFLSKPLRKYISNSIQRRTFLQRTSCEYYTSTKLGTMANAADEEIDGNQIMAECLREQGVEYVFGILGIPVIELSMAFQKQGIQFIGMRNEQAAVYAAQAIGYLTQKPGACMVVSGPGVLNVTGGMANAQVNCWPLLVIGGSCSVDHEGIGGFQECPQVELMRPYCKYAVRPATQVLIPQHVEKAVRLSRYGRPGVSYLDVTSNLLTGSVRRDKVMTVPPCPDPPVLHPDPKSIEAAALQITKAKRPLVIVGKGASYGRCEKEVFDLVNSTGLPFLPTPMGKGVVPDSHPLSVATARTSALLGADTILLLGARLNWMLHFGKPPRFNKDVSIVQVDICAEELHNSVTAAVAIQADIGATTNALLKALGSWKFSQNSEWWTELRQKCDKNKKVVSEMAKDTSVPLNYYTVFHHMQEIIPKDSIIVSEGANTMDIGRGMLFNEFARHRLDAGTFGTMGVGPAFAIAAALHCQKNHPSKRVICVEGDSAFGFSGMEVETMFRYKLGVIIVIVNNNGIYGGLDKETYEEVRSEGEIGYVSPPSCLTPDVHYEEMVKLYGGKGFFCRTVPELQNALQEALKIKDAPTIINVMINPSAGRKAQSFNWLTESKL</sequence>
<dbReference type="Proteomes" id="UP001152798">
    <property type="component" value="Chromosome 6"/>
</dbReference>
<dbReference type="EMBL" id="OV725082">
    <property type="protein sequence ID" value="CAH1405577.1"/>
    <property type="molecule type" value="Genomic_DNA"/>
</dbReference>
<evidence type="ECO:0000313" key="16">
    <source>
        <dbReference type="Proteomes" id="UP001152798"/>
    </source>
</evidence>
<name>A0A9P0HPS9_NEZVI</name>
<organism evidence="15 16">
    <name type="scientific">Nezara viridula</name>
    <name type="common">Southern green stink bug</name>
    <name type="synonym">Cimex viridulus</name>
    <dbReference type="NCBI Taxonomy" id="85310"/>
    <lineage>
        <taxon>Eukaryota</taxon>
        <taxon>Metazoa</taxon>
        <taxon>Ecdysozoa</taxon>
        <taxon>Arthropoda</taxon>
        <taxon>Hexapoda</taxon>
        <taxon>Insecta</taxon>
        <taxon>Pterygota</taxon>
        <taxon>Neoptera</taxon>
        <taxon>Paraneoptera</taxon>
        <taxon>Hemiptera</taxon>
        <taxon>Heteroptera</taxon>
        <taxon>Panheteroptera</taxon>
        <taxon>Pentatomomorpha</taxon>
        <taxon>Pentatomoidea</taxon>
        <taxon>Pentatomidae</taxon>
        <taxon>Pentatominae</taxon>
        <taxon>Nezara</taxon>
    </lineage>
</organism>
<keyword evidence="3" id="KW-0479">Metal-binding</keyword>
<dbReference type="InterPro" id="IPR045025">
    <property type="entry name" value="HACL1-like"/>
</dbReference>
<evidence type="ECO:0000256" key="4">
    <source>
        <dbReference type="ARBA" id="ARBA00022842"/>
    </source>
</evidence>
<dbReference type="Gene3D" id="3.40.50.1220">
    <property type="entry name" value="TPP-binding domain"/>
    <property type="match status" value="1"/>
</dbReference>
<dbReference type="InterPro" id="IPR011766">
    <property type="entry name" value="TPP_enzyme_TPP-bd"/>
</dbReference>
<comment type="catalytic activity">
    <reaction evidence="8">
        <text>an (R)-2-hydroxy-long-chain-fatty acyl-CoA = a long-chain fatty aldehyde + formyl-CoA</text>
        <dbReference type="Rhea" id="RHEA:67444"/>
        <dbReference type="ChEBI" id="CHEBI:17176"/>
        <dbReference type="ChEBI" id="CHEBI:57376"/>
        <dbReference type="ChEBI" id="CHEBI:170012"/>
        <dbReference type="EC" id="4.1.2.63"/>
    </reaction>
    <physiologicalReaction direction="left-to-right" evidence="8">
        <dbReference type="Rhea" id="RHEA:67445"/>
    </physiologicalReaction>
</comment>
<dbReference type="GO" id="GO:0000287">
    <property type="term" value="F:magnesium ion binding"/>
    <property type="evidence" value="ECO:0007669"/>
    <property type="project" value="InterPro"/>
</dbReference>
<dbReference type="InterPro" id="IPR029035">
    <property type="entry name" value="DHS-like_NAD/FAD-binding_dom"/>
</dbReference>
<dbReference type="Pfam" id="PF00205">
    <property type="entry name" value="TPP_enzyme_M"/>
    <property type="match status" value="1"/>
</dbReference>
<evidence type="ECO:0000256" key="11">
    <source>
        <dbReference type="RuleBase" id="RU362132"/>
    </source>
</evidence>
<dbReference type="FunFam" id="3.40.50.970:FF:000027">
    <property type="entry name" value="2-hydroxyacyl-CoA lyase 1"/>
    <property type="match status" value="1"/>
</dbReference>
<evidence type="ECO:0000256" key="8">
    <source>
        <dbReference type="ARBA" id="ARBA00044454"/>
    </source>
</evidence>